<dbReference type="EMBL" id="BSYO01000016">
    <property type="protein sequence ID" value="GMH16152.1"/>
    <property type="molecule type" value="Genomic_DNA"/>
</dbReference>
<proteinExistence type="predicted"/>
<name>A0AAD3XSP2_NEPGR</name>
<evidence type="ECO:0000313" key="2">
    <source>
        <dbReference type="EMBL" id="GMH16152.1"/>
    </source>
</evidence>
<feature type="compositionally biased region" description="Polar residues" evidence="1">
    <location>
        <begin position="59"/>
        <end position="79"/>
    </location>
</feature>
<protein>
    <submittedName>
        <fullName evidence="2">Uncharacterized protein</fullName>
    </submittedName>
</protein>
<feature type="region of interest" description="Disordered" evidence="1">
    <location>
        <begin position="29"/>
        <end position="79"/>
    </location>
</feature>
<reference evidence="2" key="1">
    <citation type="submission" date="2023-05" db="EMBL/GenBank/DDBJ databases">
        <title>Nepenthes gracilis genome sequencing.</title>
        <authorList>
            <person name="Fukushima K."/>
        </authorList>
    </citation>
    <scope>NUCLEOTIDE SEQUENCE</scope>
    <source>
        <strain evidence="2">SING2019-196</strain>
    </source>
</reference>
<sequence>MKPAKSATSPLQSSYINITQAHNNYTAISRRAGQTPSNSFPAARRTADSGPEFRICQPTPVQQQTKSQPKSTEGTISHTRTVQLPITANLITRQHVISQLSLS</sequence>
<comment type="caution">
    <text evidence="2">The sequence shown here is derived from an EMBL/GenBank/DDBJ whole genome shotgun (WGS) entry which is preliminary data.</text>
</comment>
<evidence type="ECO:0000313" key="3">
    <source>
        <dbReference type="Proteomes" id="UP001279734"/>
    </source>
</evidence>
<dbReference type="Proteomes" id="UP001279734">
    <property type="component" value="Unassembled WGS sequence"/>
</dbReference>
<evidence type="ECO:0000256" key="1">
    <source>
        <dbReference type="SAM" id="MobiDB-lite"/>
    </source>
</evidence>
<dbReference type="AlphaFoldDB" id="A0AAD3XSP2"/>
<accession>A0AAD3XSP2</accession>
<organism evidence="2 3">
    <name type="scientific">Nepenthes gracilis</name>
    <name type="common">Slender pitcher plant</name>
    <dbReference type="NCBI Taxonomy" id="150966"/>
    <lineage>
        <taxon>Eukaryota</taxon>
        <taxon>Viridiplantae</taxon>
        <taxon>Streptophyta</taxon>
        <taxon>Embryophyta</taxon>
        <taxon>Tracheophyta</taxon>
        <taxon>Spermatophyta</taxon>
        <taxon>Magnoliopsida</taxon>
        <taxon>eudicotyledons</taxon>
        <taxon>Gunneridae</taxon>
        <taxon>Pentapetalae</taxon>
        <taxon>Caryophyllales</taxon>
        <taxon>Nepenthaceae</taxon>
        <taxon>Nepenthes</taxon>
    </lineage>
</organism>
<gene>
    <name evidence="2" type="ORF">Nepgr_017993</name>
</gene>
<feature type="compositionally biased region" description="Polar residues" evidence="1">
    <location>
        <begin position="29"/>
        <end position="40"/>
    </location>
</feature>
<keyword evidence="3" id="KW-1185">Reference proteome</keyword>